<dbReference type="AlphaFoldDB" id="A0A975G864"/>
<comment type="similarity">
    <text evidence="1">Belongs to the 'phage' integrase family.</text>
</comment>
<gene>
    <name evidence="5" type="ORF">KBB96_17125</name>
</gene>
<dbReference type="Gene3D" id="1.10.443.10">
    <property type="entry name" value="Intergrase catalytic core"/>
    <property type="match status" value="1"/>
</dbReference>
<dbReference type="InterPro" id="IPR013762">
    <property type="entry name" value="Integrase-like_cat_sf"/>
</dbReference>
<dbReference type="PANTHER" id="PTHR30349">
    <property type="entry name" value="PHAGE INTEGRASE-RELATED"/>
    <property type="match status" value="1"/>
</dbReference>
<feature type="domain" description="Tyr recombinase" evidence="4">
    <location>
        <begin position="265"/>
        <end position="434"/>
    </location>
</feature>
<dbReference type="InterPro" id="IPR011010">
    <property type="entry name" value="DNA_brk_join_enz"/>
</dbReference>
<evidence type="ECO:0000256" key="1">
    <source>
        <dbReference type="ARBA" id="ARBA00008857"/>
    </source>
</evidence>
<dbReference type="KEGG" id="lamb:KBB96_17125"/>
<evidence type="ECO:0000259" key="4">
    <source>
        <dbReference type="PROSITE" id="PS51898"/>
    </source>
</evidence>
<reference evidence="5" key="1">
    <citation type="submission" date="2021-04" db="EMBL/GenBank/DDBJ databases">
        <title>Luteolibacter sp. 32A isolated from the skin of an Anderson's salamander (Ambystoma andersonii).</title>
        <authorList>
            <person name="Spergser J."/>
            <person name="Busse H.-J."/>
        </authorList>
    </citation>
    <scope>NUCLEOTIDE SEQUENCE</scope>
    <source>
        <strain evidence="5">32A</strain>
    </source>
</reference>
<dbReference type="Proteomes" id="UP000676169">
    <property type="component" value="Chromosome"/>
</dbReference>
<dbReference type="SUPFAM" id="SSF56349">
    <property type="entry name" value="DNA breaking-rejoining enzymes"/>
    <property type="match status" value="1"/>
</dbReference>
<keyword evidence="3" id="KW-0233">DNA recombination</keyword>
<evidence type="ECO:0000313" key="6">
    <source>
        <dbReference type="Proteomes" id="UP000676169"/>
    </source>
</evidence>
<sequence>MAARKKTAVQAQGKGFKATAGSKSREFTNRALAVAWCDVETAPQFRHCRIQFNNEERRPFIVAYPTATPDGKAFTARKKFSEFHAARRFAEERDVATINHGRQFASELTREEIAAVSAWRNEAARLAADGVTVPSLADLIREGLGRLFANPDARKVADLVPLFLQAKTDRGIGAAQLKSLRIRLGRFEESFGDRVAASIDQGEIERWVLEIRPRKKTKAGPVELDAPSSPQSRKHYRAVLHTFFAWVNPDRNPVTKIEAPLIKSPERDHYTPEEAYMLLAWMLENDSLLLPSTAIGFFTGLRQSEIARLDLSAFDLSEPDKEGEFILRASDTKTDRPRAVPVLPVLKHWLLSQTRRSGSVVTMTESAWLTRVRHAHAGANVRRVENGLRHSFASYRGAIIKDSGRLADEMGNSVSIVRRHYRDAKLEAEARAFFSLKPGELVSEKIPFKRNAG</sequence>
<dbReference type="RefSeq" id="WP_211630713.1">
    <property type="nucleotide sequence ID" value="NZ_CP073100.1"/>
</dbReference>
<dbReference type="PROSITE" id="PS51898">
    <property type="entry name" value="TYR_RECOMBINASE"/>
    <property type="match status" value="1"/>
</dbReference>
<organism evidence="5 6">
    <name type="scientific">Luteolibacter ambystomatis</name>
    <dbReference type="NCBI Taxonomy" id="2824561"/>
    <lineage>
        <taxon>Bacteria</taxon>
        <taxon>Pseudomonadati</taxon>
        <taxon>Verrucomicrobiota</taxon>
        <taxon>Verrucomicrobiia</taxon>
        <taxon>Verrucomicrobiales</taxon>
        <taxon>Verrucomicrobiaceae</taxon>
        <taxon>Luteolibacter</taxon>
    </lineage>
</organism>
<dbReference type="GO" id="GO:0003677">
    <property type="term" value="F:DNA binding"/>
    <property type="evidence" value="ECO:0007669"/>
    <property type="project" value="UniProtKB-KW"/>
</dbReference>
<dbReference type="InterPro" id="IPR050090">
    <property type="entry name" value="Tyrosine_recombinase_XerCD"/>
</dbReference>
<accession>A0A975G864</accession>
<keyword evidence="2" id="KW-0238">DNA-binding</keyword>
<name>A0A975G864_9BACT</name>
<evidence type="ECO:0000256" key="2">
    <source>
        <dbReference type="ARBA" id="ARBA00023125"/>
    </source>
</evidence>
<dbReference type="GO" id="GO:0015074">
    <property type="term" value="P:DNA integration"/>
    <property type="evidence" value="ECO:0007669"/>
    <property type="project" value="InterPro"/>
</dbReference>
<protein>
    <recommendedName>
        <fullName evidence="4">Tyr recombinase domain-containing protein</fullName>
    </recommendedName>
</protein>
<dbReference type="InterPro" id="IPR002104">
    <property type="entry name" value="Integrase_catalytic"/>
</dbReference>
<keyword evidence="6" id="KW-1185">Reference proteome</keyword>
<dbReference type="GO" id="GO:0006310">
    <property type="term" value="P:DNA recombination"/>
    <property type="evidence" value="ECO:0007669"/>
    <property type="project" value="UniProtKB-KW"/>
</dbReference>
<evidence type="ECO:0000313" key="5">
    <source>
        <dbReference type="EMBL" id="QUE50573.1"/>
    </source>
</evidence>
<dbReference type="EMBL" id="CP073100">
    <property type="protein sequence ID" value="QUE50573.1"/>
    <property type="molecule type" value="Genomic_DNA"/>
</dbReference>
<proteinExistence type="inferred from homology"/>
<dbReference type="PANTHER" id="PTHR30349:SF41">
    <property type="entry name" value="INTEGRASE_RECOMBINASE PROTEIN MJ0367-RELATED"/>
    <property type="match status" value="1"/>
</dbReference>
<evidence type="ECO:0000256" key="3">
    <source>
        <dbReference type="ARBA" id="ARBA00023172"/>
    </source>
</evidence>